<evidence type="ECO:0000256" key="2">
    <source>
        <dbReference type="ARBA" id="ARBA00022448"/>
    </source>
</evidence>
<dbReference type="GO" id="GO:0008324">
    <property type="term" value="F:monoatomic cation transmembrane transporter activity"/>
    <property type="evidence" value="ECO:0007669"/>
    <property type="project" value="InterPro"/>
</dbReference>
<dbReference type="InterPro" id="IPR058533">
    <property type="entry name" value="Cation_efflux_TM"/>
</dbReference>
<evidence type="ECO:0000259" key="6">
    <source>
        <dbReference type="Pfam" id="PF01545"/>
    </source>
</evidence>
<evidence type="ECO:0000256" key="4">
    <source>
        <dbReference type="ARBA" id="ARBA00022989"/>
    </source>
</evidence>
<accession>A0A8H7I351</accession>
<keyword evidence="2" id="KW-0813">Transport</keyword>
<dbReference type="PANTHER" id="PTHR43840:SF4">
    <property type="entry name" value="CDF DIVALENT METAL CATION TRANSPORTER (EUROFUNG)"/>
    <property type="match status" value="1"/>
</dbReference>
<evidence type="ECO:0000313" key="7">
    <source>
        <dbReference type="EMBL" id="KAF8749637.1"/>
    </source>
</evidence>
<dbReference type="Proteomes" id="UP000614334">
    <property type="component" value="Unassembled WGS sequence"/>
</dbReference>
<dbReference type="EMBL" id="JACYCF010000026">
    <property type="protein sequence ID" value="KAF8749637.1"/>
    <property type="molecule type" value="Genomic_DNA"/>
</dbReference>
<dbReference type="GO" id="GO:0030003">
    <property type="term" value="P:intracellular monoatomic cation homeostasis"/>
    <property type="evidence" value="ECO:0007669"/>
    <property type="project" value="UniProtKB-ARBA"/>
</dbReference>
<sequence length="439" mass="48896">MTSLGAASVPSYVERARSRRTISMLGDLEANRTKDVFEVPYPPWSQTYTKSNEELASIKNKAVREFYEKQNQTLAKFEEVDQLLSGELVHHVLYSFENPSESTRLLSPENSISKREKDKERLSAFGLTVINTNLFLGKGVAVLLSGSVSIWASFVDSFMVSLSLVLKGREIKGGRRFVFQLIETPGAEIGRSAVSNRETKNGAIGSRHILWFVGVLDLHNYLLVSTPSTYTSDILNFVTGVEGCKRLLSGSREEFSLDKTTIAIMVVTIATKTVAWLLSAQIKSNGVQALAQDNKNDVFFTTFSVIFPGLAGATNLPWLDPLGGIILSLYIIIEWTETLMLNFRQLSGRAADPDEYQRMLYLITRFTTLKYPISKCTTQAQNSSARPTSSSHKQTSFEEVHNVSEAIQVALECLEDVNRAYIHADFTVLNPASHVRRIS</sequence>
<dbReference type="InterPro" id="IPR050291">
    <property type="entry name" value="CDF_Transporter"/>
</dbReference>
<comment type="caution">
    <text evidence="7">The sequence shown here is derived from an EMBL/GenBank/DDBJ whole genome shotgun (WGS) entry which is preliminary data.</text>
</comment>
<dbReference type="PANTHER" id="PTHR43840">
    <property type="entry name" value="MITOCHONDRIAL METAL TRANSPORTER 1-RELATED"/>
    <property type="match status" value="1"/>
</dbReference>
<keyword evidence="5" id="KW-0472">Membrane</keyword>
<gene>
    <name evidence="7" type="ORF">RHS01_09882</name>
</gene>
<dbReference type="Gene3D" id="1.20.1510.10">
    <property type="entry name" value="Cation efflux protein transmembrane domain"/>
    <property type="match status" value="1"/>
</dbReference>
<evidence type="ECO:0000313" key="8">
    <source>
        <dbReference type="Proteomes" id="UP000614334"/>
    </source>
</evidence>
<reference evidence="7" key="1">
    <citation type="submission" date="2020-09" db="EMBL/GenBank/DDBJ databases">
        <title>Comparative genome analyses of four rice-infecting Rhizoctonia solani isolates reveal extensive enrichment of homogalacturonan modification genes.</title>
        <authorList>
            <person name="Lee D.-Y."/>
            <person name="Jeon J."/>
            <person name="Kim K.-T."/>
            <person name="Cheong K."/>
            <person name="Song H."/>
            <person name="Choi G."/>
            <person name="Ko J."/>
            <person name="Opiyo S.O."/>
            <person name="Zuo S."/>
            <person name="Madhav S."/>
            <person name="Lee Y.-H."/>
            <person name="Wang G.-L."/>
        </authorList>
    </citation>
    <scope>NUCLEOTIDE SEQUENCE</scope>
    <source>
        <strain evidence="7">AG1-IA B2</strain>
    </source>
</reference>
<evidence type="ECO:0000256" key="1">
    <source>
        <dbReference type="ARBA" id="ARBA00004141"/>
    </source>
</evidence>
<proteinExistence type="predicted"/>
<dbReference type="GO" id="GO:0098771">
    <property type="term" value="P:inorganic ion homeostasis"/>
    <property type="evidence" value="ECO:0007669"/>
    <property type="project" value="UniProtKB-ARBA"/>
</dbReference>
<keyword evidence="3" id="KW-0812">Transmembrane</keyword>
<dbReference type="SUPFAM" id="SSF161111">
    <property type="entry name" value="Cation efflux protein transmembrane domain-like"/>
    <property type="match status" value="1"/>
</dbReference>
<name>A0A8H7I351_9AGAM</name>
<dbReference type="AlphaFoldDB" id="A0A8H7I351"/>
<dbReference type="GO" id="GO:0016020">
    <property type="term" value="C:membrane"/>
    <property type="evidence" value="ECO:0007669"/>
    <property type="project" value="UniProtKB-SubCell"/>
</dbReference>
<evidence type="ECO:0000256" key="5">
    <source>
        <dbReference type="ARBA" id="ARBA00023136"/>
    </source>
</evidence>
<dbReference type="Pfam" id="PF01545">
    <property type="entry name" value="Cation_efflux"/>
    <property type="match status" value="1"/>
</dbReference>
<protein>
    <submittedName>
        <fullName evidence="7">Cation efflux family</fullName>
    </submittedName>
</protein>
<organism evidence="7 8">
    <name type="scientific">Rhizoctonia solani</name>
    <dbReference type="NCBI Taxonomy" id="456999"/>
    <lineage>
        <taxon>Eukaryota</taxon>
        <taxon>Fungi</taxon>
        <taxon>Dikarya</taxon>
        <taxon>Basidiomycota</taxon>
        <taxon>Agaricomycotina</taxon>
        <taxon>Agaricomycetes</taxon>
        <taxon>Cantharellales</taxon>
        <taxon>Ceratobasidiaceae</taxon>
        <taxon>Rhizoctonia</taxon>
    </lineage>
</organism>
<comment type="subcellular location">
    <subcellularLocation>
        <location evidence="1">Membrane</location>
        <topology evidence="1">Multi-pass membrane protein</topology>
    </subcellularLocation>
</comment>
<keyword evidence="4" id="KW-1133">Transmembrane helix</keyword>
<feature type="domain" description="Cation efflux protein transmembrane" evidence="6">
    <location>
        <begin position="242"/>
        <end position="346"/>
    </location>
</feature>
<dbReference type="InterPro" id="IPR027469">
    <property type="entry name" value="Cation_efflux_TMD_sf"/>
</dbReference>
<evidence type="ECO:0000256" key="3">
    <source>
        <dbReference type="ARBA" id="ARBA00022692"/>
    </source>
</evidence>